<feature type="region of interest" description="Disordered" evidence="1">
    <location>
        <begin position="1"/>
        <end position="34"/>
    </location>
</feature>
<name>A0A699W7X3_TANCI</name>
<gene>
    <name evidence="2" type="ORF">Tci_914689</name>
</gene>
<feature type="compositionally biased region" description="Polar residues" evidence="1">
    <location>
        <begin position="13"/>
        <end position="30"/>
    </location>
</feature>
<feature type="non-terminal residue" evidence="2">
    <location>
        <position position="45"/>
    </location>
</feature>
<sequence>MLPVEEQPLPTVVSPTAESQDTSRSQSPRWNQRRMMEVMRNLRGT</sequence>
<reference evidence="2" key="1">
    <citation type="journal article" date="2019" name="Sci. Rep.">
        <title>Draft genome of Tanacetum cinerariifolium, the natural source of mosquito coil.</title>
        <authorList>
            <person name="Yamashiro T."/>
            <person name="Shiraishi A."/>
            <person name="Satake H."/>
            <person name="Nakayama K."/>
        </authorList>
    </citation>
    <scope>NUCLEOTIDE SEQUENCE</scope>
</reference>
<evidence type="ECO:0000313" key="2">
    <source>
        <dbReference type="EMBL" id="GFD42720.1"/>
    </source>
</evidence>
<comment type="caution">
    <text evidence="2">The sequence shown here is derived from an EMBL/GenBank/DDBJ whole genome shotgun (WGS) entry which is preliminary data.</text>
</comment>
<protein>
    <submittedName>
        <fullName evidence="2">Uncharacterized protein</fullName>
    </submittedName>
</protein>
<evidence type="ECO:0000256" key="1">
    <source>
        <dbReference type="SAM" id="MobiDB-lite"/>
    </source>
</evidence>
<dbReference type="EMBL" id="BKCJ011580834">
    <property type="protein sequence ID" value="GFD42720.1"/>
    <property type="molecule type" value="Genomic_DNA"/>
</dbReference>
<organism evidence="2">
    <name type="scientific">Tanacetum cinerariifolium</name>
    <name type="common">Dalmatian daisy</name>
    <name type="synonym">Chrysanthemum cinerariifolium</name>
    <dbReference type="NCBI Taxonomy" id="118510"/>
    <lineage>
        <taxon>Eukaryota</taxon>
        <taxon>Viridiplantae</taxon>
        <taxon>Streptophyta</taxon>
        <taxon>Embryophyta</taxon>
        <taxon>Tracheophyta</taxon>
        <taxon>Spermatophyta</taxon>
        <taxon>Magnoliopsida</taxon>
        <taxon>eudicotyledons</taxon>
        <taxon>Gunneridae</taxon>
        <taxon>Pentapetalae</taxon>
        <taxon>asterids</taxon>
        <taxon>campanulids</taxon>
        <taxon>Asterales</taxon>
        <taxon>Asteraceae</taxon>
        <taxon>Asteroideae</taxon>
        <taxon>Anthemideae</taxon>
        <taxon>Anthemidinae</taxon>
        <taxon>Tanacetum</taxon>
    </lineage>
</organism>
<proteinExistence type="predicted"/>
<accession>A0A699W7X3</accession>
<dbReference type="AlphaFoldDB" id="A0A699W7X3"/>